<evidence type="ECO:0000313" key="1">
    <source>
        <dbReference type="EMBL" id="KAF2148969.1"/>
    </source>
</evidence>
<sequence>MSSRTNLPIFANMKTCSACSLDLRISIMAGPPRPHVSRHIRPPSRSTLARNLHLYFMKNGGLAWTPSVEKLGAELVSYTFHVDKLRFELDRGKSHASGFLDRNFYVTIYDRSGLPIAHAGDDTPAGTVREKMEQFGEDLAPLVLRHSKRFEIQIIRRSCFTYGYLRK</sequence>
<dbReference type="Proteomes" id="UP000799439">
    <property type="component" value="Unassembled WGS sequence"/>
</dbReference>
<comment type="caution">
    <text evidence="1">The sequence shown here is derived from an EMBL/GenBank/DDBJ whole genome shotgun (WGS) entry which is preliminary data.</text>
</comment>
<proteinExistence type="predicted"/>
<name>A0A9P4IY50_9PEZI</name>
<reference evidence="1" key="1">
    <citation type="journal article" date="2020" name="Stud. Mycol.">
        <title>101 Dothideomycetes genomes: a test case for predicting lifestyles and emergence of pathogens.</title>
        <authorList>
            <person name="Haridas S."/>
            <person name="Albert R."/>
            <person name="Binder M."/>
            <person name="Bloem J."/>
            <person name="Labutti K."/>
            <person name="Salamov A."/>
            <person name="Andreopoulos B."/>
            <person name="Baker S."/>
            <person name="Barry K."/>
            <person name="Bills G."/>
            <person name="Bluhm B."/>
            <person name="Cannon C."/>
            <person name="Castanera R."/>
            <person name="Culley D."/>
            <person name="Daum C."/>
            <person name="Ezra D."/>
            <person name="Gonzalez J."/>
            <person name="Henrissat B."/>
            <person name="Kuo A."/>
            <person name="Liang C."/>
            <person name="Lipzen A."/>
            <person name="Lutzoni F."/>
            <person name="Magnuson J."/>
            <person name="Mondo S."/>
            <person name="Nolan M."/>
            <person name="Ohm R."/>
            <person name="Pangilinan J."/>
            <person name="Park H.-J."/>
            <person name="Ramirez L."/>
            <person name="Alfaro M."/>
            <person name="Sun H."/>
            <person name="Tritt A."/>
            <person name="Yoshinaga Y."/>
            <person name="Zwiers L.-H."/>
            <person name="Turgeon B."/>
            <person name="Goodwin S."/>
            <person name="Spatafora J."/>
            <person name="Crous P."/>
            <person name="Grigoriev I."/>
        </authorList>
    </citation>
    <scope>NUCLEOTIDE SEQUENCE</scope>
    <source>
        <strain evidence="1">CBS 260.36</strain>
    </source>
</reference>
<dbReference type="EMBL" id="ML996092">
    <property type="protein sequence ID" value="KAF2148969.1"/>
    <property type="molecule type" value="Genomic_DNA"/>
</dbReference>
<organism evidence="1 2">
    <name type="scientific">Myriangium duriaei CBS 260.36</name>
    <dbReference type="NCBI Taxonomy" id="1168546"/>
    <lineage>
        <taxon>Eukaryota</taxon>
        <taxon>Fungi</taxon>
        <taxon>Dikarya</taxon>
        <taxon>Ascomycota</taxon>
        <taxon>Pezizomycotina</taxon>
        <taxon>Dothideomycetes</taxon>
        <taxon>Dothideomycetidae</taxon>
        <taxon>Myriangiales</taxon>
        <taxon>Myriangiaceae</taxon>
        <taxon>Myriangium</taxon>
    </lineage>
</organism>
<keyword evidence="2" id="KW-1185">Reference proteome</keyword>
<protein>
    <submittedName>
        <fullName evidence="1">Uncharacterized protein</fullName>
    </submittedName>
</protein>
<dbReference type="AlphaFoldDB" id="A0A9P4IY50"/>
<accession>A0A9P4IY50</accession>
<gene>
    <name evidence="1" type="ORF">K461DRAFT_282449</name>
</gene>
<evidence type="ECO:0000313" key="2">
    <source>
        <dbReference type="Proteomes" id="UP000799439"/>
    </source>
</evidence>